<comment type="caution">
    <text evidence="3">The sequence shown here is derived from an EMBL/GenBank/DDBJ whole genome shotgun (WGS) entry which is preliminary data.</text>
</comment>
<dbReference type="Gene3D" id="2.60.40.1080">
    <property type="match status" value="1"/>
</dbReference>
<proteinExistence type="predicted"/>
<evidence type="ECO:0000259" key="2">
    <source>
        <dbReference type="SMART" id="SM00635"/>
    </source>
</evidence>
<dbReference type="Gene3D" id="2.60.120.1200">
    <property type="match status" value="1"/>
</dbReference>
<dbReference type="InterPro" id="IPR008964">
    <property type="entry name" value="Invasin/intimin_cell_adhesion"/>
</dbReference>
<dbReference type="InterPro" id="IPR017853">
    <property type="entry name" value="GH"/>
</dbReference>
<dbReference type="EMBL" id="JAENIL010000034">
    <property type="protein sequence ID" value="MBK1878697.1"/>
    <property type="molecule type" value="Genomic_DNA"/>
</dbReference>
<dbReference type="Pfam" id="PF18040">
    <property type="entry name" value="BPA_C"/>
    <property type="match status" value="1"/>
</dbReference>
<feature type="signal peptide" evidence="1">
    <location>
        <begin position="1"/>
        <end position="29"/>
    </location>
</feature>
<evidence type="ECO:0000313" key="4">
    <source>
        <dbReference type="Proteomes" id="UP000617628"/>
    </source>
</evidence>
<dbReference type="RefSeq" id="WP_200356909.1">
    <property type="nucleotide sequence ID" value="NZ_JAENIL010000034.1"/>
</dbReference>
<dbReference type="Pfam" id="PF18206">
    <property type="entry name" value="Porphyrn_cat_1"/>
    <property type="match status" value="1"/>
</dbReference>
<evidence type="ECO:0000256" key="1">
    <source>
        <dbReference type="SAM" id="SignalP"/>
    </source>
</evidence>
<keyword evidence="1" id="KW-0732">Signal</keyword>
<dbReference type="InterPro" id="IPR013780">
    <property type="entry name" value="Glyco_hydro_b"/>
</dbReference>
<dbReference type="SUPFAM" id="SSF49373">
    <property type="entry name" value="Invasin/intimin cell-adhesion fragments"/>
    <property type="match status" value="1"/>
</dbReference>
<name>A0A934S2L9_9BACT</name>
<dbReference type="SUPFAM" id="SSF51445">
    <property type="entry name" value="(Trans)glycosidases"/>
    <property type="match status" value="1"/>
</dbReference>
<gene>
    <name evidence="3" type="ORF">JIN87_17585</name>
</gene>
<dbReference type="Gene3D" id="2.60.40.1180">
    <property type="entry name" value="Golgi alpha-mannosidase II"/>
    <property type="match status" value="1"/>
</dbReference>
<evidence type="ECO:0000313" key="3">
    <source>
        <dbReference type="EMBL" id="MBK1878697.1"/>
    </source>
</evidence>
<feature type="chain" id="PRO_5037970678" evidence="1">
    <location>
        <begin position="30"/>
        <end position="1094"/>
    </location>
</feature>
<dbReference type="Gene3D" id="3.20.20.80">
    <property type="entry name" value="Glycosidases"/>
    <property type="match status" value="1"/>
</dbReference>
<reference evidence="3" key="1">
    <citation type="submission" date="2021-01" db="EMBL/GenBank/DDBJ databases">
        <title>Modified the classification status of verrucomicrobia.</title>
        <authorList>
            <person name="Feng X."/>
        </authorList>
    </citation>
    <scope>NUCLEOTIDE SEQUENCE</scope>
    <source>
        <strain evidence="3">KCTC 13126</strain>
    </source>
</reference>
<dbReference type="AlphaFoldDB" id="A0A934S2L9"/>
<dbReference type="Pfam" id="PF02368">
    <property type="entry name" value="Big_2"/>
    <property type="match status" value="1"/>
</dbReference>
<dbReference type="InterPro" id="IPR041224">
    <property type="entry name" value="BPA_C"/>
</dbReference>
<dbReference type="Proteomes" id="UP000617628">
    <property type="component" value="Unassembled WGS sequence"/>
</dbReference>
<protein>
    <submittedName>
        <fullName evidence="3">Ig-like domain-containing protein</fullName>
    </submittedName>
</protein>
<dbReference type="InterPro" id="IPR003343">
    <property type="entry name" value="Big_2"/>
</dbReference>
<dbReference type="InterPro" id="IPR040527">
    <property type="entry name" value="Beta-sand_Porphyrn"/>
</dbReference>
<sequence>MINSSVLKTSRRCLSALLGIATVSIGVQADASFRSRMTPKETKPTATIDLNTQKYLSDESELAREKFFNIHGSYSTSDLTAADHEFLSDELNVGFGRSFWSPFSAYNGIAPYPTEEEAATAGAAAVAAHMDSKGYQYRDHRMVVTDHPRNVYEEGEDPAVAAQWAVDYFRHYYGDDYRPIFYEPMNEPFVHAHEWVEGPWDGEANQVVKEGMTAWFREIGKAFHEAEMPVNVIGYSSAWPSMELWDFGHWESNMKMFMDDAGPYMDAISVHLYDGVNVTGQDNFRSGSNAMAILDLVETYSNFKWDYTKPHALTEYGGISAGWPAEYSPEKSASDMNSLNHLLFGFLERQDRILTSIPFVTDKSAWYYRNNDFNPYNPALWRPDPDSIVGTKVNNFLLTEKAKFFQLWSKVRGNRAQVSSNDPDLKAHVFVYGPYAYVCLNNLETAEKTVDLNFVSGLDAVIGVEAKRLSIPQFEGATLSEESYDVPPTSITLAAQETVILTYDFGTPIEFGKQVHKRNYYSDNHVAPIVAKEKMRYEFTDVELTQRLSLADVIAAFRNSRGAATWFGRFITPALEVMKSLRENAEKHKGLVASLRVSIARDHDLSKMPIVRMNGHKLKVPSDWAGYDQANRDQFFGTIEVPVPVGYIKGHNRVSVRFPDDGGRVSSVVLAVDEARDYSPVAVTGISLPETFELNKDKPKKIYATVAPHDATDKYVTWESSDETVAVVSEDGTIVPLMPGEVTITATTNDGGFIASSVVTVQDRLSIPDQVTILTDLSDVIASDSYFIDVQYSASTDRDVAVEMRVDGIWKGIKQVPVPAGTGTVTVHLTFPEPLPPGVGTWISSIRPTGGDWRTSLDGHSFYNTIIREDPTLVDVFDIVSNLDALPSSERLAVDLEYKVAEPRNVRIDLWSPWTPETPAGWLAWGSARLEPGDGVATITMSNTTPPSAGSPYQFRTVIKADDGTEILNKTFYATITEPLPELPAVDEIKLNTDMSNIPSTSNIELEFVYNFEETRKIVVHLWSPWTPETPAGWLAHGSATVAPGQGLQTVRIGNADAPPPGAAYQFRVSFQDAGGTVVVPQTIVYGTLVEPAP</sequence>
<keyword evidence="4" id="KW-1185">Reference proteome</keyword>
<dbReference type="CDD" id="cd21510">
    <property type="entry name" value="agarase_cat"/>
    <property type="match status" value="1"/>
</dbReference>
<accession>A0A934S2L9</accession>
<dbReference type="SMART" id="SM00635">
    <property type="entry name" value="BID_2"/>
    <property type="match status" value="1"/>
</dbReference>
<feature type="domain" description="BIG2" evidence="2">
    <location>
        <begin position="682"/>
        <end position="758"/>
    </location>
</feature>
<organism evidence="3 4">
    <name type="scientific">Pelagicoccus mobilis</name>
    <dbReference type="NCBI Taxonomy" id="415221"/>
    <lineage>
        <taxon>Bacteria</taxon>
        <taxon>Pseudomonadati</taxon>
        <taxon>Verrucomicrobiota</taxon>
        <taxon>Opitutia</taxon>
        <taxon>Puniceicoccales</taxon>
        <taxon>Pelagicoccaceae</taxon>
        <taxon>Pelagicoccus</taxon>
    </lineage>
</organism>